<dbReference type="Pfam" id="PF13927">
    <property type="entry name" value="Ig_3"/>
    <property type="match status" value="1"/>
</dbReference>
<keyword evidence="4" id="KW-1185">Reference proteome</keyword>
<feature type="transmembrane region" description="Helical" evidence="1">
    <location>
        <begin position="255"/>
        <end position="272"/>
    </location>
</feature>
<dbReference type="InterPro" id="IPR036179">
    <property type="entry name" value="Ig-like_dom_sf"/>
</dbReference>
<dbReference type="SMART" id="SM00408">
    <property type="entry name" value="IGc2"/>
    <property type="match status" value="1"/>
</dbReference>
<gene>
    <name evidence="3" type="ORF">SK128_009566</name>
</gene>
<reference evidence="3 4" key="1">
    <citation type="submission" date="2023-11" db="EMBL/GenBank/DDBJ databases">
        <title>Halocaridina rubra genome assembly.</title>
        <authorList>
            <person name="Smith C."/>
        </authorList>
    </citation>
    <scope>NUCLEOTIDE SEQUENCE [LARGE SCALE GENOMIC DNA]</scope>
    <source>
        <strain evidence="3">EP-1</strain>
        <tissue evidence="3">Whole</tissue>
    </source>
</reference>
<feature type="domain" description="Ig-like" evidence="2">
    <location>
        <begin position="1"/>
        <end position="71"/>
    </location>
</feature>
<evidence type="ECO:0000259" key="2">
    <source>
        <dbReference type="PROSITE" id="PS50835"/>
    </source>
</evidence>
<dbReference type="GO" id="GO:0032589">
    <property type="term" value="C:neuron projection membrane"/>
    <property type="evidence" value="ECO:0007669"/>
    <property type="project" value="TreeGrafter"/>
</dbReference>
<evidence type="ECO:0000256" key="1">
    <source>
        <dbReference type="SAM" id="Phobius"/>
    </source>
</evidence>
<dbReference type="AlphaFoldDB" id="A0AAN8X5B3"/>
<feature type="transmembrane region" description="Helical" evidence="1">
    <location>
        <begin position="223"/>
        <end position="243"/>
    </location>
</feature>
<dbReference type="InterPro" id="IPR013783">
    <property type="entry name" value="Ig-like_fold"/>
</dbReference>
<sequence>MFSSVVTWLRRRDLHILTTGHHTYSADDRFQVVHEEGTDEWTLVVQYAQLRDSGIYDCQVNTDPKISRPVTLNVVETSRPISVSKTKVFIANNTASTKEGDLRVEIYGPRELIIEEGSLLTLTCLVTSLYGPSTLINWYHDTQLLSYSSPRGGIKMQMDRKKGETISRLTVKSVTMEDSGMYSCVPSGSHPATVRVHVHEGETKAAVQQGGLDETKSSSSPTLLPFCFLFFASFLLLIHFTLDIQPLIKHILCELWNRIKICLFGFFLIWRMKRLYECSYG</sequence>
<feature type="domain" description="Ig-like" evidence="2">
    <location>
        <begin position="80"/>
        <end position="195"/>
    </location>
</feature>
<dbReference type="SMART" id="SM00409">
    <property type="entry name" value="IG"/>
    <property type="match status" value="2"/>
</dbReference>
<evidence type="ECO:0000313" key="3">
    <source>
        <dbReference type="EMBL" id="KAK7078180.1"/>
    </source>
</evidence>
<dbReference type="InterPro" id="IPR003598">
    <property type="entry name" value="Ig_sub2"/>
</dbReference>
<dbReference type="InterPro" id="IPR037448">
    <property type="entry name" value="Zig-8"/>
</dbReference>
<dbReference type="InterPro" id="IPR003599">
    <property type="entry name" value="Ig_sub"/>
</dbReference>
<accession>A0AAN8X5B3</accession>
<dbReference type="Proteomes" id="UP001381693">
    <property type="component" value="Unassembled WGS sequence"/>
</dbReference>
<name>A0AAN8X5B3_HALRR</name>
<dbReference type="InterPro" id="IPR007110">
    <property type="entry name" value="Ig-like_dom"/>
</dbReference>
<dbReference type="Gene3D" id="2.60.40.10">
    <property type="entry name" value="Immunoglobulins"/>
    <property type="match status" value="2"/>
</dbReference>
<dbReference type="PANTHER" id="PTHR23279:SF41">
    <property type="entry name" value="DEFECTIVE PROBOSCIS EXTENSION RESPONSE 4-RELATED"/>
    <property type="match status" value="1"/>
</dbReference>
<organism evidence="3 4">
    <name type="scientific">Halocaridina rubra</name>
    <name type="common">Hawaiian red shrimp</name>
    <dbReference type="NCBI Taxonomy" id="373956"/>
    <lineage>
        <taxon>Eukaryota</taxon>
        <taxon>Metazoa</taxon>
        <taxon>Ecdysozoa</taxon>
        <taxon>Arthropoda</taxon>
        <taxon>Crustacea</taxon>
        <taxon>Multicrustacea</taxon>
        <taxon>Malacostraca</taxon>
        <taxon>Eumalacostraca</taxon>
        <taxon>Eucarida</taxon>
        <taxon>Decapoda</taxon>
        <taxon>Pleocyemata</taxon>
        <taxon>Caridea</taxon>
        <taxon>Atyoidea</taxon>
        <taxon>Atyidae</taxon>
        <taxon>Halocaridina</taxon>
    </lineage>
</organism>
<keyword evidence="1" id="KW-1133">Transmembrane helix</keyword>
<keyword evidence="1" id="KW-0472">Membrane</keyword>
<dbReference type="GO" id="GO:0050808">
    <property type="term" value="P:synapse organization"/>
    <property type="evidence" value="ECO:0007669"/>
    <property type="project" value="TreeGrafter"/>
</dbReference>
<protein>
    <recommendedName>
        <fullName evidence="2">Ig-like domain-containing protein</fullName>
    </recommendedName>
</protein>
<dbReference type="PANTHER" id="PTHR23279">
    <property type="entry name" value="DEFECTIVE PROBOSCIS EXTENSION RESPONSE DPR -RELATED"/>
    <property type="match status" value="1"/>
</dbReference>
<comment type="caution">
    <text evidence="3">The sequence shown here is derived from an EMBL/GenBank/DDBJ whole genome shotgun (WGS) entry which is preliminary data.</text>
</comment>
<dbReference type="EMBL" id="JAXCGZ010007963">
    <property type="protein sequence ID" value="KAK7078180.1"/>
    <property type="molecule type" value="Genomic_DNA"/>
</dbReference>
<dbReference type="SUPFAM" id="SSF48726">
    <property type="entry name" value="Immunoglobulin"/>
    <property type="match status" value="2"/>
</dbReference>
<proteinExistence type="predicted"/>
<keyword evidence="1" id="KW-0812">Transmembrane</keyword>
<evidence type="ECO:0000313" key="4">
    <source>
        <dbReference type="Proteomes" id="UP001381693"/>
    </source>
</evidence>
<dbReference type="PROSITE" id="PS50835">
    <property type="entry name" value="IG_LIKE"/>
    <property type="match status" value="2"/>
</dbReference>